<dbReference type="OrthoDB" id="200660at2759"/>
<dbReference type="PANTHER" id="PTHR12663:SF50">
    <property type="entry name" value="SISTER CHROMATID COHESION PROTEIN PDS5 HOMOLOG B"/>
    <property type="match status" value="1"/>
</dbReference>
<feature type="compositionally biased region" description="Low complexity" evidence="8">
    <location>
        <begin position="1433"/>
        <end position="1448"/>
    </location>
</feature>
<evidence type="ECO:0000256" key="4">
    <source>
        <dbReference type="ARBA" id="ARBA00022776"/>
    </source>
</evidence>
<evidence type="ECO:0000313" key="10">
    <source>
        <dbReference type="Proteomes" id="UP000236161"/>
    </source>
</evidence>
<evidence type="ECO:0000313" key="9">
    <source>
        <dbReference type="EMBL" id="PKA51709.1"/>
    </source>
</evidence>
<evidence type="ECO:0000256" key="7">
    <source>
        <dbReference type="ARBA" id="ARBA00023306"/>
    </source>
</evidence>
<keyword evidence="4" id="KW-0498">Mitosis</keyword>
<keyword evidence="5" id="KW-0234">DNA repair</keyword>
<dbReference type="GO" id="GO:0000785">
    <property type="term" value="C:chromatin"/>
    <property type="evidence" value="ECO:0007669"/>
    <property type="project" value="TreeGrafter"/>
</dbReference>
<dbReference type="InterPro" id="IPR039776">
    <property type="entry name" value="Pds5"/>
</dbReference>
<dbReference type="EMBL" id="KZ452013">
    <property type="protein sequence ID" value="PKA51709.1"/>
    <property type="molecule type" value="Genomic_DNA"/>
</dbReference>
<gene>
    <name evidence="9" type="ORF">AXF42_Ash003076</name>
</gene>
<keyword evidence="6" id="KW-0539">Nucleus</keyword>
<dbReference type="InterPro" id="IPR016024">
    <property type="entry name" value="ARM-type_fold"/>
</dbReference>
<organism evidence="9 10">
    <name type="scientific">Apostasia shenzhenica</name>
    <dbReference type="NCBI Taxonomy" id="1088818"/>
    <lineage>
        <taxon>Eukaryota</taxon>
        <taxon>Viridiplantae</taxon>
        <taxon>Streptophyta</taxon>
        <taxon>Embryophyta</taxon>
        <taxon>Tracheophyta</taxon>
        <taxon>Spermatophyta</taxon>
        <taxon>Magnoliopsida</taxon>
        <taxon>Liliopsida</taxon>
        <taxon>Asparagales</taxon>
        <taxon>Orchidaceae</taxon>
        <taxon>Apostasioideae</taxon>
        <taxon>Apostasia</taxon>
    </lineage>
</organism>
<dbReference type="GO" id="GO:0005634">
    <property type="term" value="C:nucleus"/>
    <property type="evidence" value="ECO:0007669"/>
    <property type="project" value="UniProtKB-SubCell"/>
</dbReference>
<dbReference type="SUPFAM" id="SSF48371">
    <property type="entry name" value="ARM repeat"/>
    <property type="match status" value="1"/>
</dbReference>
<dbReference type="GO" id="GO:0035825">
    <property type="term" value="P:homologous recombination"/>
    <property type="evidence" value="ECO:0007669"/>
    <property type="project" value="UniProtKB-ARBA"/>
</dbReference>
<sequence length="1464" mass="163567">MAVPPEKVVESVCEGLSARSIGKDVLVKLLKTAEDALSELSPCSSLQPSLTSLSCSFLQHELLKHKDKDVKVLVAVCFTEIIRLLAPNPPFSYEVFKDIFGLIVSVFKNLSDTNSPHATRRLKILETVAYCKSLLGMLVTCEDLTVELFEVFFRAVTYKLQKSLLQAILAIMTNIVEQEVTPRILSPILHNLLKGEKDASCRLAVSVIQDCVSTLETSVCSFLAYCMLDKNAGDKSRVTNWESGGCDSDDGGGILVKHVYGNELRCSYHGIILKIYQYAPQILTSVLPILTRELLNDQVDTRLKAVHLIGNLLVISKLKFAQQHPPVFAEFLRRFSDKSTEVRRASLEWAKVCFVADASASDALYILNAVEGRLLDFDDKVRIQAVAIVCNIASSTISCFPSDLVLKTMKRLRDKKISVRKSAMQSLLELYRIYCLKCSSGLFSLSDNYENIPCGVLLLCFDKDNKEFRSQNLELILARDLFPSSLLISERKKHWIALFSLFTQPHLKALESILIQKRRFQLEMQDYFALRDSEKENVSDEVPRKISESFSKMATSFLDSSQANECFHRLHRIKDHNIFKSLQQLLDERTTFASANHTRVSLLGRIGKKHPDYDFYKILSFKCSYTIFHAELVRSILEDCLSVESKNDEYVRCSFELVLFIVKLFPCLLGGSEDLLLKLLDTTCLTKEKLLHVLAMSGHVVSIDFRNIRPLLEKLCLEGTRAESKFAVLAISSLVGSSDDLTFSNLCKKLVRSLQGGQNIPTILQSLSFIGQCSFSSYKPCEEQVTNFIIQKIFRSEMQCSLEETSVDSVHNSSLCCKLKIYGMKALVKSYLSNQKSHDRHQIQDLLEILRLTVQGEGIVYTKISREMDRDCLRLSAVKLLLRFATRYDSYISPKLFHLICAMARDSSCVARKTFLFKIHEHLSENLIPIRYACAFALASTDCIGDIRIDSMKYLSEFIKGHHRIHSASHQNPSSGDENVEVINYPEYVVVFLIHLLAHDKAFPSLEDKDSYPEFCSPLAIMLRALVDVNVYDGNNSAVSDTLSNLLVILRAIMKADDATDAQVSPKLHVLASIALLISKSLGQSFTYFPNTRRAVLLPSTFYKVRRDPICKGHDATESFINDNFVKGVLDVLDSSIVKPCPSNSKQYNSSHEGGYNCMGIMKGHMDNPQQAKRFKPLLSESKSQRTVDFNDRNVYDKESRQEKNLSIRPFKTCSLVASDIVHGKSSAQFFETCSLEACVSTDLDNINSGASDSQHVKHQISDADLATEQQSSCDSASTEIYLLGSQTLIADAEIEALNPLFQNGVTKYESGTCPSQKMSAHANSLISKKELVGISDGFADNQVCICSSTDMCSCSRTVDSHDFQQNIPKDTSGLLRRDCSFEDNVVLAESTSRIFSNVVGEPTANCKLSYDTSAAVHSFAAAASKTKGRSVAAASAQTKKTSKLSTANKDISNAARKTRQRRT</sequence>
<evidence type="ECO:0000256" key="5">
    <source>
        <dbReference type="ARBA" id="ARBA00023204"/>
    </source>
</evidence>
<evidence type="ECO:0000256" key="1">
    <source>
        <dbReference type="ARBA" id="ARBA00004123"/>
    </source>
</evidence>
<dbReference type="PANTHER" id="PTHR12663">
    <property type="entry name" value="ANDROGEN INDUCED INHIBITOR OF PROLIFERATION AS3 / PDS5-RELATED"/>
    <property type="match status" value="1"/>
</dbReference>
<evidence type="ECO:0000256" key="2">
    <source>
        <dbReference type="ARBA" id="ARBA00022618"/>
    </source>
</evidence>
<keyword evidence="2" id="KW-0132">Cell division</keyword>
<reference evidence="9 10" key="1">
    <citation type="journal article" date="2017" name="Nature">
        <title>The Apostasia genome and the evolution of orchids.</title>
        <authorList>
            <person name="Zhang G.Q."/>
            <person name="Liu K.W."/>
            <person name="Li Z."/>
            <person name="Lohaus R."/>
            <person name="Hsiao Y.Y."/>
            <person name="Niu S.C."/>
            <person name="Wang J.Y."/>
            <person name="Lin Y.C."/>
            <person name="Xu Q."/>
            <person name="Chen L.J."/>
            <person name="Yoshida K."/>
            <person name="Fujiwara S."/>
            <person name="Wang Z.W."/>
            <person name="Zhang Y.Q."/>
            <person name="Mitsuda N."/>
            <person name="Wang M."/>
            <person name="Liu G.H."/>
            <person name="Pecoraro L."/>
            <person name="Huang H.X."/>
            <person name="Xiao X.J."/>
            <person name="Lin M."/>
            <person name="Wu X.Y."/>
            <person name="Wu W.L."/>
            <person name="Chen Y.Y."/>
            <person name="Chang S.B."/>
            <person name="Sakamoto S."/>
            <person name="Ohme-Takagi M."/>
            <person name="Yagi M."/>
            <person name="Zeng S.J."/>
            <person name="Shen C.Y."/>
            <person name="Yeh C.M."/>
            <person name="Luo Y.B."/>
            <person name="Tsai W.C."/>
            <person name="Van de Peer Y."/>
            <person name="Liu Z.J."/>
        </authorList>
    </citation>
    <scope>NUCLEOTIDE SEQUENCE [LARGE SCALE GENOMIC DNA]</scope>
    <source>
        <strain evidence="10">cv. Shenzhen</strain>
        <tissue evidence="9">Stem</tissue>
    </source>
</reference>
<dbReference type="STRING" id="1088818.A0A2I0A834"/>
<feature type="region of interest" description="Disordered" evidence="8">
    <location>
        <begin position="1426"/>
        <end position="1464"/>
    </location>
</feature>
<proteinExistence type="predicted"/>
<dbReference type="CDD" id="cd19953">
    <property type="entry name" value="PDS5"/>
    <property type="match status" value="1"/>
</dbReference>
<accession>A0A2I0A834</accession>
<keyword evidence="7" id="KW-0131">Cell cycle</keyword>
<dbReference type="InterPro" id="IPR011989">
    <property type="entry name" value="ARM-like"/>
</dbReference>
<keyword evidence="3" id="KW-0227">DNA damage</keyword>
<dbReference type="GO" id="GO:0051301">
    <property type="term" value="P:cell division"/>
    <property type="evidence" value="ECO:0007669"/>
    <property type="project" value="UniProtKB-KW"/>
</dbReference>
<dbReference type="GO" id="GO:0007064">
    <property type="term" value="P:mitotic sister chromatid cohesion"/>
    <property type="evidence" value="ECO:0007669"/>
    <property type="project" value="InterPro"/>
</dbReference>
<evidence type="ECO:0000256" key="8">
    <source>
        <dbReference type="SAM" id="MobiDB-lite"/>
    </source>
</evidence>
<evidence type="ECO:0000256" key="6">
    <source>
        <dbReference type="ARBA" id="ARBA00023242"/>
    </source>
</evidence>
<dbReference type="Gene3D" id="1.25.10.10">
    <property type="entry name" value="Leucine-rich Repeat Variant"/>
    <property type="match status" value="1"/>
</dbReference>
<dbReference type="Proteomes" id="UP000236161">
    <property type="component" value="Unassembled WGS sequence"/>
</dbReference>
<protein>
    <submittedName>
        <fullName evidence="9">Uncharacterized protein</fullName>
    </submittedName>
</protein>
<evidence type="ECO:0000256" key="3">
    <source>
        <dbReference type="ARBA" id="ARBA00022763"/>
    </source>
</evidence>
<name>A0A2I0A834_9ASPA</name>
<dbReference type="Pfam" id="PF20168">
    <property type="entry name" value="PDS5"/>
    <property type="match status" value="1"/>
</dbReference>
<keyword evidence="10" id="KW-1185">Reference proteome</keyword>
<comment type="subcellular location">
    <subcellularLocation>
        <location evidence="1">Nucleus</location>
    </subcellularLocation>
</comment>
<dbReference type="GO" id="GO:0006281">
    <property type="term" value="P:DNA repair"/>
    <property type="evidence" value="ECO:0007669"/>
    <property type="project" value="UniProtKB-KW"/>
</dbReference>